<comment type="caution">
    <text evidence="2">The sequence shown here is derived from an EMBL/GenBank/DDBJ whole genome shotgun (WGS) entry which is preliminary data.</text>
</comment>
<name>A0ABV7XAW7_9SPHN</name>
<dbReference type="EMBL" id="JBHRXV010000004">
    <property type="protein sequence ID" value="MFC3712387.1"/>
    <property type="molecule type" value="Genomic_DNA"/>
</dbReference>
<dbReference type="Proteomes" id="UP001595615">
    <property type="component" value="Unassembled WGS sequence"/>
</dbReference>
<dbReference type="Pfam" id="PF00583">
    <property type="entry name" value="Acetyltransf_1"/>
    <property type="match status" value="1"/>
</dbReference>
<dbReference type="InterPro" id="IPR016181">
    <property type="entry name" value="Acyl_CoA_acyltransferase"/>
</dbReference>
<dbReference type="Gene3D" id="3.40.630.30">
    <property type="match status" value="1"/>
</dbReference>
<evidence type="ECO:0000259" key="1">
    <source>
        <dbReference type="PROSITE" id="PS51186"/>
    </source>
</evidence>
<dbReference type="EC" id="2.3.-.-" evidence="2"/>
<dbReference type="PROSITE" id="PS51186">
    <property type="entry name" value="GNAT"/>
    <property type="match status" value="1"/>
</dbReference>
<keyword evidence="2" id="KW-0012">Acyltransferase</keyword>
<dbReference type="RefSeq" id="WP_380859156.1">
    <property type="nucleotide sequence ID" value="NZ_JBHRXV010000004.1"/>
</dbReference>
<keyword evidence="2" id="KW-0808">Transferase</keyword>
<protein>
    <submittedName>
        <fullName evidence="2">GNAT family N-acetyltransferase</fullName>
        <ecNumber evidence="2">2.3.-.-</ecNumber>
    </submittedName>
</protein>
<evidence type="ECO:0000313" key="3">
    <source>
        <dbReference type="Proteomes" id="UP001595615"/>
    </source>
</evidence>
<dbReference type="GO" id="GO:0016746">
    <property type="term" value="F:acyltransferase activity"/>
    <property type="evidence" value="ECO:0007669"/>
    <property type="project" value="UniProtKB-KW"/>
</dbReference>
<gene>
    <name evidence="2" type="ORF">ACFOMD_07390</name>
</gene>
<feature type="domain" description="N-acetyltransferase" evidence="1">
    <location>
        <begin position="1"/>
        <end position="148"/>
    </location>
</feature>
<proteinExistence type="predicted"/>
<dbReference type="InterPro" id="IPR000182">
    <property type="entry name" value="GNAT_dom"/>
</dbReference>
<sequence>MNVETITGAGVVALGPELLALCEAAFDSFDPAYLLGRLADLDAPAATLARDDGGRLVGFKLGYRRAPDLFYSWLGGVHPDARRQGIAARLMAAQHDWARTQGYAAVETRTRASNNAMIVLNLQSGFHVAGFEVDSAGRPVVTQRRALS</sequence>
<reference evidence="3" key="1">
    <citation type="journal article" date="2019" name="Int. J. Syst. Evol. Microbiol.">
        <title>The Global Catalogue of Microorganisms (GCM) 10K type strain sequencing project: providing services to taxonomists for standard genome sequencing and annotation.</title>
        <authorList>
            <consortium name="The Broad Institute Genomics Platform"/>
            <consortium name="The Broad Institute Genome Sequencing Center for Infectious Disease"/>
            <person name="Wu L."/>
            <person name="Ma J."/>
        </authorList>
    </citation>
    <scope>NUCLEOTIDE SEQUENCE [LARGE SCALE GENOMIC DNA]</scope>
    <source>
        <strain evidence="3">KCTC 42644</strain>
    </source>
</reference>
<dbReference type="CDD" id="cd04301">
    <property type="entry name" value="NAT_SF"/>
    <property type="match status" value="1"/>
</dbReference>
<organism evidence="2 3">
    <name type="scientific">Sphingoaurantiacus capsulatus</name>
    <dbReference type="NCBI Taxonomy" id="1771310"/>
    <lineage>
        <taxon>Bacteria</taxon>
        <taxon>Pseudomonadati</taxon>
        <taxon>Pseudomonadota</taxon>
        <taxon>Alphaproteobacteria</taxon>
        <taxon>Sphingomonadales</taxon>
        <taxon>Sphingosinicellaceae</taxon>
        <taxon>Sphingoaurantiacus</taxon>
    </lineage>
</organism>
<keyword evidence="3" id="KW-1185">Reference proteome</keyword>
<evidence type="ECO:0000313" key="2">
    <source>
        <dbReference type="EMBL" id="MFC3712387.1"/>
    </source>
</evidence>
<accession>A0ABV7XAW7</accession>
<dbReference type="SUPFAM" id="SSF55729">
    <property type="entry name" value="Acyl-CoA N-acyltransferases (Nat)"/>
    <property type="match status" value="1"/>
</dbReference>